<dbReference type="InterPro" id="IPR021136">
    <property type="entry name" value="Flagellar_hook_control-like_C"/>
</dbReference>
<keyword evidence="4" id="KW-1185">Reference proteome</keyword>
<feature type="region of interest" description="Disordered" evidence="1">
    <location>
        <begin position="99"/>
        <end position="161"/>
    </location>
</feature>
<evidence type="ECO:0000313" key="4">
    <source>
        <dbReference type="Proteomes" id="UP001596060"/>
    </source>
</evidence>
<accession>A0ABW0NUP7</accession>
<dbReference type="Proteomes" id="UP001596060">
    <property type="component" value="Unassembled WGS sequence"/>
</dbReference>
<comment type="caution">
    <text evidence="3">The sequence shown here is derived from an EMBL/GenBank/DDBJ whole genome shotgun (WGS) entry which is preliminary data.</text>
</comment>
<gene>
    <name evidence="3" type="ORF">ACFPN9_00715</name>
</gene>
<evidence type="ECO:0000256" key="1">
    <source>
        <dbReference type="SAM" id="MobiDB-lite"/>
    </source>
</evidence>
<evidence type="ECO:0000313" key="3">
    <source>
        <dbReference type="EMBL" id="MFC5503772.1"/>
    </source>
</evidence>
<dbReference type="RefSeq" id="WP_066722116.1">
    <property type="nucleotide sequence ID" value="NZ_JBHSLU010000003.1"/>
</dbReference>
<reference evidence="4" key="1">
    <citation type="journal article" date="2019" name="Int. J. Syst. Evol. Microbiol.">
        <title>The Global Catalogue of Microorganisms (GCM) 10K type strain sequencing project: providing services to taxonomists for standard genome sequencing and annotation.</title>
        <authorList>
            <consortium name="The Broad Institute Genomics Platform"/>
            <consortium name="The Broad Institute Genome Sequencing Center for Infectious Disease"/>
            <person name="Wu L."/>
            <person name="Ma J."/>
        </authorList>
    </citation>
    <scope>NUCLEOTIDE SEQUENCE [LARGE SCALE GENOMIC DNA]</scope>
    <source>
        <strain evidence="4">CCUG 43117</strain>
    </source>
</reference>
<dbReference type="Pfam" id="PF02120">
    <property type="entry name" value="Flg_hook"/>
    <property type="match status" value="1"/>
</dbReference>
<feature type="domain" description="Flagellar hook-length control protein-like C-terminal" evidence="2">
    <location>
        <begin position="436"/>
        <end position="515"/>
    </location>
</feature>
<sequence length="529" mass="53936">MNLATLAQSQSLATLLQALAPASGLVAGRTVEARLLALAGDGTATAQLGQETFSLVLSGPVARQATLQPGATLVLRFDPAPPNGRTPAALQATLVEVRPPPAAGPQSAPTALPAVHGETQSGAPPSLSAPSPAPQPAPGTSQAPPSLSVPASGSNQPATAAATLAGPAASVAPQGLSARSAPVAATTASPLADPPATLQAASPRAQAGPLLGPALAGQDSLAPLLANMRALSAGNVALALPRPVLTLVERVLAQALPIDRRPVTAPALKAAVQGSGLFLEARQAQGRPPPPQGDLKTNLQTLRDSLAPLVQALSPPETALPAKTGRALPADLLPVPTGEPPAKPPPPRRDGPLIPPPLAEASLGGGDTPLNVVRTLLEQTESALDRITLSQYASLPAEGPRAEAAQPQRWLTELPVALQQGTTMLPLQIEREPPRRETDAAAGPLWRVRFALDVEPLGPLQGIVTLQGRSVGITLWAEREDTSRVLRGAAPGLEAALVEARFENRAIDIHTGQPRIAQPTAGQFLDRLS</sequence>
<keyword evidence="3" id="KW-0282">Flagellum</keyword>
<keyword evidence="3" id="KW-0966">Cell projection</keyword>
<organism evidence="3 4">
    <name type="scientific">Bosea massiliensis</name>
    <dbReference type="NCBI Taxonomy" id="151419"/>
    <lineage>
        <taxon>Bacteria</taxon>
        <taxon>Pseudomonadati</taxon>
        <taxon>Pseudomonadota</taxon>
        <taxon>Alphaproteobacteria</taxon>
        <taxon>Hyphomicrobiales</taxon>
        <taxon>Boseaceae</taxon>
        <taxon>Bosea</taxon>
    </lineage>
</organism>
<dbReference type="EMBL" id="JBHSLU010000003">
    <property type="protein sequence ID" value="MFC5503772.1"/>
    <property type="molecule type" value="Genomic_DNA"/>
</dbReference>
<name>A0ABW0NUP7_9HYPH</name>
<feature type="compositionally biased region" description="Low complexity" evidence="1">
    <location>
        <begin position="120"/>
        <end position="130"/>
    </location>
</feature>
<feature type="region of interest" description="Disordered" evidence="1">
    <location>
        <begin position="330"/>
        <end position="366"/>
    </location>
</feature>
<protein>
    <submittedName>
        <fullName evidence="3">Flagellar hook-length control protein FliK</fullName>
    </submittedName>
</protein>
<proteinExistence type="predicted"/>
<evidence type="ECO:0000259" key="2">
    <source>
        <dbReference type="Pfam" id="PF02120"/>
    </source>
</evidence>
<keyword evidence="3" id="KW-0969">Cilium</keyword>